<dbReference type="EMBL" id="JBBYAK010000001">
    <property type="protein sequence ID" value="MEL3958793.1"/>
    <property type="molecule type" value="Genomic_DNA"/>
</dbReference>
<evidence type="ECO:0000313" key="2">
    <source>
        <dbReference type="Proteomes" id="UP001459714"/>
    </source>
</evidence>
<comment type="caution">
    <text evidence="1">The sequence shown here is derived from an EMBL/GenBank/DDBJ whole genome shotgun (WGS) entry which is preliminary data.</text>
</comment>
<dbReference type="Proteomes" id="UP001459714">
    <property type="component" value="Unassembled WGS sequence"/>
</dbReference>
<dbReference type="RefSeq" id="WP_342020675.1">
    <property type="nucleotide sequence ID" value="NZ_CP155465.1"/>
</dbReference>
<accession>A0ABU9K134</accession>
<reference evidence="1 2" key="1">
    <citation type="submission" date="2024-03" db="EMBL/GenBank/DDBJ databases">
        <title>Bacilli Hybrid Assemblies.</title>
        <authorList>
            <person name="Kovac J."/>
        </authorList>
    </citation>
    <scope>NUCLEOTIDE SEQUENCE [LARGE SCALE GENOMIC DNA]</scope>
    <source>
        <strain evidence="1 2">FSL M8-0022</strain>
    </source>
</reference>
<keyword evidence="2" id="KW-1185">Reference proteome</keyword>
<evidence type="ECO:0000313" key="1">
    <source>
        <dbReference type="EMBL" id="MEL3958793.1"/>
    </source>
</evidence>
<name>A0ABU9K134_9BACI</name>
<organism evidence="1 2">
    <name type="scientific">Caldifermentibacillus hisashii</name>
    <dbReference type="NCBI Taxonomy" id="996558"/>
    <lineage>
        <taxon>Bacteria</taxon>
        <taxon>Bacillati</taxon>
        <taxon>Bacillota</taxon>
        <taxon>Bacilli</taxon>
        <taxon>Bacillales</taxon>
        <taxon>Bacillaceae</taxon>
        <taxon>Caldifermentibacillus</taxon>
    </lineage>
</organism>
<proteinExistence type="predicted"/>
<gene>
    <name evidence="1" type="ORF">NST17_16660</name>
</gene>
<protein>
    <submittedName>
        <fullName evidence="1">Uncharacterized protein</fullName>
    </submittedName>
</protein>
<sequence length="80" mass="9253">MATRTGLVVKIGCFSPQNGDENEARRQNNAVFTSKWRRELVSSPKLSDFHFKVVTRLSLVAKIERFSLQNGDENWSRRQN</sequence>